<dbReference type="RefSeq" id="WP_194031318.1">
    <property type="nucleotide sequence ID" value="NZ_JADEWZ010000041.1"/>
</dbReference>
<protein>
    <recommendedName>
        <fullName evidence="3">Transcription factor RcaD</fullName>
    </recommendedName>
</protein>
<name>A0A8J7E417_9CYAN</name>
<accession>A0A8J7E417</accession>
<gene>
    <name evidence="1" type="ORF">IQ249_20245</name>
</gene>
<dbReference type="AlphaFoldDB" id="A0A8J7E417"/>
<keyword evidence="2" id="KW-1185">Reference proteome</keyword>
<proteinExistence type="predicted"/>
<reference evidence="1" key="1">
    <citation type="submission" date="2020-10" db="EMBL/GenBank/DDBJ databases">
        <authorList>
            <person name="Castelo-Branco R."/>
            <person name="Eusebio N."/>
            <person name="Adriana R."/>
            <person name="Vieira A."/>
            <person name="Brugerolle De Fraissinette N."/>
            <person name="Rezende De Castro R."/>
            <person name="Schneider M.P."/>
            <person name="Vasconcelos V."/>
            <person name="Leao P.N."/>
        </authorList>
    </citation>
    <scope>NUCLEOTIDE SEQUENCE</scope>
    <source>
        <strain evidence="1">LEGE 07157</strain>
    </source>
</reference>
<dbReference type="Proteomes" id="UP000654482">
    <property type="component" value="Unassembled WGS sequence"/>
</dbReference>
<dbReference type="EMBL" id="JADEWZ010000041">
    <property type="protein sequence ID" value="MBE9118229.1"/>
    <property type="molecule type" value="Genomic_DNA"/>
</dbReference>
<organism evidence="1 2">
    <name type="scientific">Lusitaniella coriacea LEGE 07157</name>
    <dbReference type="NCBI Taxonomy" id="945747"/>
    <lineage>
        <taxon>Bacteria</taxon>
        <taxon>Bacillati</taxon>
        <taxon>Cyanobacteriota</taxon>
        <taxon>Cyanophyceae</taxon>
        <taxon>Spirulinales</taxon>
        <taxon>Lusitaniellaceae</taxon>
        <taxon>Lusitaniella</taxon>
    </lineage>
</organism>
<evidence type="ECO:0000313" key="2">
    <source>
        <dbReference type="Proteomes" id="UP000654482"/>
    </source>
</evidence>
<comment type="caution">
    <text evidence="1">The sequence shown here is derived from an EMBL/GenBank/DDBJ whole genome shotgun (WGS) entry which is preliminary data.</text>
</comment>
<evidence type="ECO:0000313" key="1">
    <source>
        <dbReference type="EMBL" id="MBE9118229.1"/>
    </source>
</evidence>
<sequence length="272" mass="30738">MEVIELKFLLKLLGNEGYKAPIGKLSPNAKTLARDRDNIGRGLKTREIVDFKEEILQFAIAPTGTAVLEIAAEQSLLTAQELKVLRACAQGTATPGKTGVPAEERQAVIQNLRERGFIEAKKTQIKEVWLTERGKEVLAKEYDPVGGGNVYLSKKMLGNYLHFLRKYFSSERAGESSPTNMTEKPRDERILQLIIELDKELGTNNYLPIFHLRKKLQPPLSRDELDNALYRLEQQDKIELSSLAEVRNYSEEQLQEGIPQPIGGPLFFIIVY</sequence>
<evidence type="ECO:0008006" key="3">
    <source>
        <dbReference type="Google" id="ProtNLM"/>
    </source>
</evidence>